<keyword evidence="4" id="KW-0812">Transmembrane</keyword>
<evidence type="ECO:0000313" key="6">
    <source>
        <dbReference type="Proteomes" id="UP001279734"/>
    </source>
</evidence>
<organism evidence="5 6">
    <name type="scientific">Nepenthes gracilis</name>
    <name type="common">Slender pitcher plant</name>
    <dbReference type="NCBI Taxonomy" id="150966"/>
    <lineage>
        <taxon>Eukaryota</taxon>
        <taxon>Viridiplantae</taxon>
        <taxon>Streptophyta</taxon>
        <taxon>Embryophyta</taxon>
        <taxon>Tracheophyta</taxon>
        <taxon>Spermatophyta</taxon>
        <taxon>Magnoliopsida</taxon>
        <taxon>eudicotyledons</taxon>
        <taxon>Gunneridae</taxon>
        <taxon>Pentapetalae</taxon>
        <taxon>Caryophyllales</taxon>
        <taxon>Nepenthaceae</taxon>
        <taxon>Nepenthes</taxon>
    </lineage>
</organism>
<reference evidence="5" key="1">
    <citation type="submission" date="2023-05" db="EMBL/GenBank/DDBJ databases">
        <title>Nepenthes gracilis genome sequencing.</title>
        <authorList>
            <person name="Fukushima K."/>
        </authorList>
    </citation>
    <scope>NUCLEOTIDE SEQUENCE</scope>
    <source>
        <strain evidence="5">SING2019-196</strain>
    </source>
</reference>
<protein>
    <submittedName>
        <fullName evidence="5">Uncharacterized protein</fullName>
    </submittedName>
</protein>
<feature type="transmembrane region" description="Helical" evidence="4">
    <location>
        <begin position="83"/>
        <end position="102"/>
    </location>
</feature>
<name>A0AAD3RWT0_NEPGR</name>
<evidence type="ECO:0000256" key="1">
    <source>
        <dbReference type="ARBA" id="ARBA00004370"/>
    </source>
</evidence>
<keyword evidence="4" id="KW-1133">Transmembrane helix</keyword>
<evidence type="ECO:0000256" key="3">
    <source>
        <dbReference type="ARBA" id="ARBA00023136"/>
    </source>
</evidence>
<sequence length="115" mass="12819">MSEYNNVRMNQYRACQKQRILLLTVAASISSSGEESCRSLRSTNMGSLSAWIAPLLVSGDDALACMFEALAFGSAAMCGKSTFWYWVIAAVTFYCATWEYFFTNTLILPDINRPT</sequence>
<dbReference type="EMBL" id="BSYO01000002">
    <property type="protein sequence ID" value="GMH00497.1"/>
    <property type="molecule type" value="Genomic_DNA"/>
</dbReference>
<proteinExistence type="inferred from homology"/>
<dbReference type="PANTHER" id="PTHR10414:SF37">
    <property type="entry name" value="BB IN A BOXCAR, ISOFORM C"/>
    <property type="match status" value="1"/>
</dbReference>
<comment type="subcellular location">
    <subcellularLocation>
        <location evidence="1">Membrane</location>
    </subcellularLocation>
</comment>
<evidence type="ECO:0000256" key="4">
    <source>
        <dbReference type="SAM" id="Phobius"/>
    </source>
</evidence>
<dbReference type="Proteomes" id="UP001279734">
    <property type="component" value="Unassembled WGS sequence"/>
</dbReference>
<accession>A0AAD3RWT0</accession>
<comment type="caution">
    <text evidence="5">The sequence shown here is derived from an EMBL/GenBank/DDBJ whole genome shotgun (WGS) entry which is preliminary data.</text>
</comment>
<evidence type="ECO:0000313" key="5">
    <source>
        <dbReference type="EMBL" id="GMH00497.1"/>
    </source>
</evidence>
<dbReference type="InterPro" id="IPR014472">
    <property type="entry name" value="CHOPT"/>
</dbReference>
<evidence type="ECO:0000256" key="2">
    <source>
        <dbReference type="ARBA" id="ARBA00010441"/>
    </source>
</evidence>
<dbReference type="PANTHER" id="PTHR10414">
    <property type="entry name" value="ETHANOLAMINEPHOSPHOTRANSFERASE"/>
    <property type="match status" value="1"/>
</dbReference>
<keyword evidence="3 4" id="KW-0472">Membrane</keyword>
<gene>
    <name evidence="5" type="ORF">Nepgr_002336</name>
</gene>
<comment type="similarity">
    <text evidence="2">Belongs to the CDP-alcohol phosphatidyltransferase class-I family.</text>
</comment>
<dbReference type="GO" id="GO:0016020">
    <property type="term" value="C:membrane"/>
    <property type="evidence" value="ECO:0007669"/>
    <property type="project" value="UniProtKB-SubCell"/>
</dbReference>
<dbReference type="AlphaFoldDB" id="A0AAD3RWT0"/>
<dbReference type="GO" id="GO:0008610">
    <property type="term" value="P:lipid biosynthetic process"/>
    <property type="evidence" value="ECO:0007669"/>
    <property type="project" value="UniProtKB-ARBA"/>
</dbReference>
<keyword evidence="6" id="KW-1185">Reference proteome</keyword>